<protein>
    <recommendedName>
        <fullName evidence="3">beta-N-acetylhexosaminidase</fullName>
        <ecNumber evidence="3">3.2.1.52</ecNumber>
    </recommendedName>
</protein>
<dbReference type="Gene3D" id="3.40.50.1700">
    <property type="entry name" value="Glycoside hydrolase family 3 C-terminal domain"/>
    <property type="match status" value="1"/>
</dbReference>
<dbReference type="PANTHER" id="PTHR30480:SF13">
    <property type="entry name" value="BETA-HEXOSAMINIDASE"/>
    <property type="match status" value="1"/>
</dbReference>
<evidence type="ECO:0000256" key="3">
    <source>
        <dbReference type="ARBA" id="ARBA00012663"/>
    </source>
</evidence>
<dbReference type="Proteomes" id="UP000279446">
    <property type="component" value="Unassembled WGS sequence"/>
</dbReference>
<feature type="domain" description="Glycoside hydrolase family 3 N-terminal" evidence="6">
    <location>
        <begin position="11"/>
        <end position="330"/>
    </location>
</feature>
<feature type="domain" description="Glycoside hydrolase family 3 C-terminal" evidence="7">
    <location>
        <begin position="365"/>
        <end position="524"/>
    </location>
</feature>
<dbReference type="NCBIfam" id="NF003740">
    <property type="entry name" value="PRK05337.1"/>
    <property type="match status" value="1"/>
</dbReference>
<keyword evidence="9" id="KW-1185">Reference proteome</keyword>
<dbReference type="RefSeq" id="WP_127191564.1">
    <property type="nucleotide sequence ID" value="NZ_RZNY01000005.1"/>
</dbReference>
<evidence type="ECO:0000256" key="5">
    <source>
        <dbReference type="ARBA" id="ARBA00023295"/>
    </source>
</evidence>
<dbReference type="InterPro" id="IPR001764">
    <property type="entry name" value="Glyco_hydro_3_N"/>
</dbReference>
<comment type="caution">
    <text evidence="8">The sequence shown here is derived from an EMBL/GenBank/DDBJ whole genome shotgun (WGS) entry which is preliminary data.</text>
</comment>
<dbReference type="GO" id="GO:0004563">
    <property type="term" value="F:beta-N-acetylhexosaminidase activity"/>
    <property type="evidence" value="ECO:0007669"/>
    <property type="project" value="UniProtKB-EC"/>
</dbReference>
<comment type="catalytic activity">
    <reaction evidence="1">
        <text>Hydrolysis of terminal non-reducing N-acetyl-D-hexosamine residues in N-acetyl-beta-D-hexosaminides.</text>
        <dbReference type="EC" id="3.2.1.52"/>
    </reaction>
</comment>
<evidence type="ECO:0000256" key="1">
    <source>
        <dbReference type="ARBA" id="ARBA00001231"/>
    </source>
</evidence>
<sequence>MIRDQLKNMSLEQKVGQLFMCGFDDTKPNDAILSLINDYHIGGVNYFRRNASSPEQVATLSADLQQASGIPLLISIDQEGGMVAGIEKGVTLMPGNMAIGATRDIEAAHKAAFIAGRELRAMGINMDFAPCLDVNNNPDNPVIGVRSYGESPSLVATMGCAAIKGYQEAGVTATTKHFPGHGDTNADSHHELPLVGHDRKRLHEVELVPFKQAIASGVDAVMTAHVIFPAYEDQDIPATLSHKILTGLLRTELGFEGIITTDCLEMNAIQKGIGVGLGAVMAIEAGADLVLISHQISLQTEGIEAVLAAVRSGRISEARIEESVERLLKLKQKNGLFEQSEPANTSIIATDESLTFARSLSEASITLVKNEGTFPLKSDARTYIVWPNMRPVSETAEPEGQEVTLGKMLTSRVTGLKEQVIDVNPSEDEIANVLAESMDYEQVVVATYNASFSTGQQRLVQELAEREGIALIVASLRIPYDLTTFPKVKTYLACYENKPLTIQSLAKVLMGDIPARGKLPVTVGSYAAE</sequence>
<dbReference type="FunFam" id="3.20.20.300:FF:000014">
    <property type="entry name" value="Beta-hexosaminidase, lipoprotein"/>
    <property type="match status" value="1"/>
</dbReference>
<accession>A0A3S1DL90</accession>
<proteinExistence type="inferred from homology"/>
<evidence type="ECO:0000313" key="8">
    <source>
        <dbReference type="EMBL" id="RUT47166.1"/>
    </source>
</evidence>
<comment type="similarity">
    <text evidence="2">Belongs to the glycosyl hydrolase 3 family.</text>
</comment>
<dbReference type="OrthoDB" id="9805821at2"/>
<dbReference type="EC" id="3.2.1.52" evidence="3"/>
<dbReference type="InterPro" id="IPR050226">
    <property type="entry name" value="NagZ_Beta-hexosaminidase"/>
</dbReference>
<evidence type="ECO:0000259" key="7">
    <source>
        <dbReference type="Pfam" id="PF01915"/>
    </source>
</evidence>
<dbReference type="EMBL" id="RZNY01000005">
    <property type="protein sequence ID" value="RUT47166.1"/>
    <property type="molecule type" value="Genomic_DNA"/>
</dbReference>
<dbReference type="GO" id="GO:0009254">
    <property type="term" value="P:peptidoglycan turnover"/>
    <property type="evidence" value="ECO:0007669"/>
    <property type="project" value="TreeGrafter"/>
</dbReference>
<dbReference type="PANTHER" id="PTHR30480">
    <property type="entry name" value="BETA-HEXOSAMINIDASE-RELATED"/>
    <property type="match status" value="1"/>
</dbReference>
<dbReference type="InterPro" id="IPR002772">
    <property type="entry name" value="Glyco_hydro_3_C"/>
</dbReference>
<evidence type="ECO:0000313" key="9">
    <source>
        <dbReference type="Proteomes" id="UP000279446"/>
    </source>
</evidence>
<dbReference type="AlphaFoldDB" id="A0A3S1DL90"/>
<organism evidence="8 9">
    <name type="scientific">Paenibacillus anaericanus</name>
    <dbReference type="NCBI Taxonomy" id="170367"/>
    <lineage>
        <taxon>Bacteria</taxon>
        <taxon>Bacillati</taxon>
        <taxon>Bacillota</taxon>
        <taxon>Bacilli</taxon>
        <taxon>Bacillales</taxon>
        <taxon>Paenibacillaceae</taxon>
        <taxon>Paenibacillus</taxon>
    </lineage>
</organism>
<evidence type="ECO:0000259" key="6">
    <source>
        <dbReference type="Pfam" id="PF00933"/>
    </source>
</evidence>
<dbReference type="SUPFAM" id="SSF51445">
    <property type="entry name" value="(Trans)glycosidases"/>
    <property type="match status" value="1"/>
</dbReference>
<dbReference type="InterPro" id="IPR036881">
    <property type="entry name" value="Glyco_hydro_3_C_sf"/>
</dbReference>
<dbReference type="Pfam" id="PF01915">
    <property type="entry name" value="Glyco_hydro_3_C"/>
    <property type="match status" value="1"/>
</dbReference>
<dbReference type="Gene3D" id="3.20.20.300">
    <property type="entry name" value="Glycoside hydrolase, family 3, N-terminal domain"/>
    <property type="match status" value="1"/>
</dbReference>
<dbReference type="InterPro" id="IPR017853">
    <property type="entry name" value="GH"/>
</dbReference>
<dbReference type="GO" id="GO:0005975">
    <property type="term" value="P:carbohydrate metabolic process"/>
    <property type="evidence" value="ECO:0007669"/>
    <property type="project" value="InterPro"/>
</dbReference>
<dbReference type="SUPFAM" id="SSF52279">
    <property type="entry name" value="Beta-D-glucan exohydrolase, C-terminal domain"/>
    <property type="match status" value="1"/>
</dbReference>
<gene>
    <name evidence="8" type="ORF">EJP82_08275</name>
</gene>
<name>A0A3S1DL90_9BACL</name>
<dbReference type="PRINTS" id="PR00133">
    <property type="entry name" value="GLHYDRLASE3"/>
</dbReference>
<keyword evidence="5 8" id="KW-0326">Glycosidase</keyword>
<evidence type="ECO:0000256" key="4">
    <source>
        <dbReference type="ARBA" id="ARBA00022801"/>
    </source>
</evidence>
<reference evidence="8 9" key="1">
    <citation type="submission" date="2018-12" db="EMBL/GenBank/DDBJ databases">
        <authorList>
            <person name="Sun L."/>
            <person name="Chen Z."/>
        </authorList>
    </citation>
    <scope>NUCLEOTIDE SEQUENCE [LARGE SCALE GENOMIC DNA]</scope>
    <source>
        <strain evidence="8 9">DSM 15890</strain>
    </source>
</reference>
<evidence type="ECO:0000256" key="2">
    <source>
        <dbReference type="ARBA" id="ARBA00005336"/>
    </source>
</evidence>
<keyword evidence="4 8" id="KW-0378">Hydrolase</keyword>
<dbReference type="InterPro" id="IPR036962">
    <property type="entry name" value="Glyco_hydro_3_N_sf"/>
</dbReference>
<dbReference type="Pfam" id="PF00933">
    <property type="entry name" value="Glyco_hydro_3"/>
    <property type="match status" value="1"/>
</dbReference>